<feature type="chain" id="PRO_5023831053" description="FMN hydroxy acid dehydrogenase domain-containing protein" evidence="3">
    <location>
        <begin position="18"/>
        <end position="319"/>
    </location>
</feature>
<keyword evidence="6" id="KW-1185">Reference proteome</keyword>
<evidence type="ECO:0000256" key="1">
    <source>
        <dbReference type="ARBA" id="ARBA00001917"/>
    </source>
</evidence>
<dbReference type="InParanoid" id="A0A5J5F043"/>
<dbReference type="InterPro" id="IPR000262">
    <property type="entry name" value="FMN-dep_DH"/>
</dbReference>
<comment type="caution">
    <text evidence="5">The sequence shown here is derived from an EMBL/GenBank/DDBJ whole genome shotgun (WGS) entry which is preliminary data.</text>
</comment>
<keyword evidence="3" id="KW-0732">Signal</keyword>
<organism evidence="5 6">
    <name type="scientific">Sphaerosporella brunnea</name>
    <dbReference type="NCBI Taxonomy" id="1250544"/>
    <lineage>
        <taxon>Eukaryota</taxon>
        <taxon>Fungi</taxon>
        <taxon>Dikarya</taxon>
        <taxon>Ascomycota</taxon>
        <taxon>Pezizomycotina</taxon>
        <taxon>Pezizomycetes</taxon>
        <taxon>Pezizales</taxon>
        <taxon>Pyronemataceae</taxon>
        <taxon>Sphaerosporella</taxon>
    </lineage>
</organism>
<protein>
    <recommendedName>
        <fullName evidence="4">FMN hydroxy acid dehydrogenase domain-containing protein</fullName>
    </recommendedName>
</protein>
<proteinExistence type="predicted"/>
<keyword evidence="2" id="KW-0560">Oxidoreductase</keyword>
<sequence>MRLVLLPPLFCVLSALAARPFVNGPDTGLVLDDVETGALPQLPSMVAIPDFEAAARYYMSTWPTSRSQTVLGYNFTASFFIAPAAQAGLAHPRAELNLVEATGKPGVATKTIEEIAAHKADDQQILSHQLYVGENKTKLSSDLGRIEAAGYKAIFVTIDNPIHGIRQREARYGFSNTITTWEKFRGLQRMTRLPLPLKAIYVSKHGGRQLDSSQQPLETCLEILKYAPEIFEEVDVFADGGIRYGTDVWKLLAMGVKMVGLGRSPMYANVFGVEGVTRLLEVMRREVWIDAANLGVSDMKDIDASYLNLRKLEQFVYQL</sequence>
<dbReference type="GO" id="GO:0016491">
    <property type="term" value="F:oxidoreductase activity"/>
    <property type="evidence" value="ECO:0007669"/>
    <property type="project" value="UniProtKB-KW"/>
</dbReference>
<dbReference type="OrthoDB" id="1925334at2759"/>
<feature type="signal peptide" evidence="3">
    <location>
        <begin position="1"/>
        <end position="17"/>
    </location>
</feature>
<dbReference type="AlphaFoldDB" id="A0A5J5F043"/>
<dbReference type="PANTHER" id="PTHR10578:SF140">
    <property type="entry name" value="FMN HYDROXY ACID DEHYDROGENASE DOMAIN-CONTAINING PROTEIN"/>
    <property type="match status" value="1"/>
</dbReference>
<dbReference type="SUPFAM" id="SSF51395">
    <property type="entry name" value="FMN-linked oxidoreductases"/>
    <property type="match status" value="1"/>
</dbReference>
<evidence type="ECO:0000259" key="4">
    <source>
        <dbReference type="PROSITE" id="PS51349"/>
    </source>
</evidence>
<gene>
    <name evidence="5" type="ORF">FN846DRAFT_1009471</name>
</gene>
<evidence type="ECO:0000313" key="5">
    <source>
        <dbReference type="EMBL" id="KAA8909170.1"/>
    </source>
</evidence>
<dbReference type="InterPro" id="IPR037396">
    <property type="entry name" value="FMN_HAD"/>
</dbReference>
<evidence type="ECO:0000256" key="3">
    <source>
        <dbReference type="SAM" id="SignalP"/>
    </source>
</evidence>
<dbReference type="InterPro" id="IPR013785">
    <property type="entry name" value="Aldolase_TIM"/>
</dbReference>
<reference evidence="5 6" key="1">
    <citation type="submission" date="2019-09" db="EMBL/GenBank/DDBJ databases">
        <title>Draft genome of the ectomycorrhizal ascomycete Sphaerosporella brunnea.</title>
        <authorList>
            <consortium name="DOE Joint Genome Institute"/>
            <person name="Benucci G.M."/>
            <person name="Marozzi G."/>
            <person name="Antonielli L."/>
            <person name="Sanchez S."/>
            <person name="Marco P."/>
            <person name="Wang X."/>
            <person name="Falini L.B."/>
            <person name="Barry K."/>
            <person name="Haridas S."/>
            <person name="Lipzen A."/>
            <person name="Labutti K."/>
            <person name="Grigoriev I.V."/>
            <person name="Murat C."/>
            <person name="Martin F."/>
            <person name="Albertini E."/>
            <person name="Donnini D."/>
            <person name="Bonito G."/>
        </authorList>
    </citation>
    <scope>NUCLEOTIDE SEQUENCE [LARGE SCALE GENOMIC DNA]</scope>
    <source>
        <strain evidence="5 6">Sb_GMNB300</strain>
    </source>
</reference>
<accession>A0A5J5F043</accession>
<dbReference type="EMBL" id="VXIS01000060">
    <property type="protein sequence ID" value="KAA8909170.1"/>
    <property type="molecule type" value="Genomic_DNA"/>
</dbReference>
<dbReference type="PANTHER" id="PTHR10578">
    <property type="entry name" value="S -2-HYDROXY-ACID OXIDASE-RELATED"/>
    <property type="match status" value="1"/>
</dbReference>
<evidence type="ECO:0000313" key="6">
    <source>
        <dbReference type="Proteomes" id="UP000326924"/>
    </source>
</evidence>
<dbReference type="Pfam" id="PF01070">
    <property type="entry name" value="FMN_dh"/>
    <property type="match status" value="2"/>
</dbReference>
<comment type="cofactor">
    <cofactor evidence="1">
        <name>FMN</name>
        <dbReference type="ChEBI" id="CHEBI:58210"/>
    </cofactor>
</comment>
<dbReference type="Proteomes" id="UP000326924">
    <property type="component" value="Unassembled WGS sequence"/>
</dbReference>
<dbReference type="Gene3D" id="3.20.20.70">
    <property type="entry name" value="Aldolase class I"/>
    <property type="match status" value="2"/>
</dbReference>
<name>A0A5J5F043_9PEZI</name>
<feature type="domain" description="FMN hydroxy acid dehydrogenase" evidence="4">
    <location>
        <begin position="59"/>
        <end position="312"/>
    </location>
</feature>
<dbReference type="PROSITE" id="PS51349">
    <property type="entry name" value="FMN_HYDROXY_ACID_DH_2"/>
    <property type="match status" value="1"/>
</dbReference>
<evidence type="ECO:0000256" key="2">
    <source>
        <dbReference type="ARBA" id="ARBA00023002"/>
    </source>
</evidence>